<keyword evidence="13" id="KW-0378">Hydrolase</keyword>
<dbReference type="RefSeq" id="XP_066077505.1">
    <property type="nucleotide sequence ID" value="XM_066221408.1"/>
</dbReference>
<dbReference type="InterPro" id="IPR011604">
    <property type="entry name" value="PDDEXK-like_dom_sf"/>
</dbReference>
<comment type="similarity">
    <text evidence="3">Belongs to the DNA2/NAM7 helicase family.</text>
</comment>
<feature type="domain" description="DNA2/NAM7 helicase helicase" evidence="25">
    <location>
        <begin position="881"/>
        <end position="976"/>
    </location>
</feature>
<dbReference type="GO" id="GO:0016787">
    <property type="term" value="F:hydrolase activity"/>
    <property type="evidence" value="ECO:0007669"/>
    <property type="project" value="UniProtKB-KW"/>
</dbReference>
<feature type="domain" description="DNA2/NAM7 helicase-like C-terminal" evidence="26">
    <location>
        <begin position="1057"/>
        <end position="1272"/>
    </location>
</feature>
<keyword evidence="20" id="KW-0539">Nucleus</keyword>
<dbReference type="SUPFAM" id="SSF52540">
    <property type="entry name" value="P-loop containing nucleoside triphosphate hydrolases"/>
    <property type="match status" value="1"/>
</dbReference>
<keyword evidence="18" id="KW-0238">DNA-binding</keyword>
<dbReference type="CDD" id="cd18808">
    <property type="entry name" value="SF1_C_Upf1"/>
    <property type="match status" value="1"/>
</dbReference>
<gene>
    <name evidence="27" type="ORF">L201_005679</name>
</gene>
<keyword evidence="15" id="KW-0067">ATP-binding</keyword>
<dbReference type="Gene3D" id="3.90.320.10">
    <property type="match status" value="1"/>
</dbReference>
<dbReference type="GO" id="GO:0004519">
    <property type="term" value="F:endonuclease activity"/>
    <property type="evidence" value="ECO:0007669"/>
    <property type="project" value="UniProtKB-KW"/>
</dbReference>
<evidence type="ECO:0000256" key="7">
    <source>
        <dbReference type="ARBA" id="ARBA00022705"/>
    </source>
</evidence>
<dbReference type="GO" id="GO:0046872">
    <property type="term" value="F:metal ion binding"/>
    <property type="evidence" value="ECO:0007669"/>
    <property type="project" value="UniProtKB-KW"/>
</dbReference>
<protein>
    <recommendedName>
        <fullName evidence="5">DNA replication ATP-dependent helicase/nuclease DNA2</fullName>
        <ecNumber evidence="4">3.6.4.12</ecNumber>
    </recommendedName>
</protein>
<organism evidence="27 28">
    <name type="scientific">Kwoniella dendrophila CBS 6074</name>
    <dbReference type="NCBI Taxonomy" id="1295534"/>
    <lineage>
        <taxon>Eukaryota</taxon>
        <taxon>Fungi</taxon>
        <taxon>Dikarya</taxon>
        <taxon>Basidiomycota</taxon>
        <taxon>Agaricomycotina</taxon>
        <taxon>Tremellomycetes</taxon>
        <taxon>Tremellales</taxon>
        <taxon>Cryptococcaceae</taxon>
        <taxon>Kwoniella</taxon>
    </lineage>
</organism>
<feature type="compositionally biased region" description="Polar residues" evidence="23">
    <location>
        <begin position="78"/>
        <end position="93"/>
    </location>
</feature>
<evidence type="ECO:0000259" key="24">
    <source>
        <dbReference type="Pfam" id="PF08696"/>
    </source>
</evidence>
<evidence type="ECO:0000256" key="23">
    <source>
        <dbReference type="SAM" id="MobiDB-lite"/>
    </source>
</evidence>
<evidence type="ECO:0000256" key="8">
    <source>
        <dbReference type="ARBA" id="ARBA00022722"/>
    </source>
</evidence>
<dbReference type="Proteomes" id="UP001355207">
    <property type="component" value="Chromosome 7"/>
</dbReference>
<keyword evidence="19" id="KW-0234">DNA repair</keyword>
<evidence type="ECO:0000256" key="3">
    <source>
        <dbReference type="ARBA" id="ARBA00007913"/>
    </source>
</evidence>
<dbReference type="GeneID" id="91096349"/>
<evidence type="ECO:0000256" key="1">
    <source>
        <dbReference type="ARBA" id="ARBA00001966"/>
    </source>
</evidence>
<dbReference type="Gene3D" id="3.40.50.300">
    <property type="entry name" value="P-loop containing nucleotide triphosphate hydrolases"/>
    <property type="match status" value="2"/>
</dbReference>
<evidence type="ECO:0000256" key="18">
    <source>
        <dbReference type="ARBA" id="ARBA00023125"/>
    </source>
</evidence>
<dbReference type="Pfam" id="PF08696">
    <property type="entry name" value="Dna2"/>
    <property type="match status" value="1"/>
</dbReference>
<dbReference type="GO" id="GO:0043139">
    <property type="term" value="F:5'-3' DNA helicase activity"/>
    <property type="evidence" value="ECO:0007669"/>
    <property type="project" value="TreeGrafter"/>
</dbReference>
<keyword evidence="10" id="KW-0547">Nucleotide-binding</keyword>
<feature type="domain" description="DNA2/NAM7 helicase helicase" evidence="25">
    <location>
        <begin position="982"/>
        <end position="1047"/>
    </location>
</feature>
<dbReference type="InterPro" id="IPR050534">
    <property type="entry name" value="Coronavir_polyprotein_1ab"/>
</dbReference>
<reference evidence="27 28" key="1">
    <citation type="submission" date="2024-01" db="EMBL/GenBank/DDBJ databases">
        <title>Comparative genomics of Cryptococcus and Kwoniella reveals pathogenesis evolution and contrasting modes of karyotype evolution via chromosome fusion or intercentromeric recombination.</title>
        <authorList>
            <person name="Coelho M.A."/>
            <person name="David-Palma M."/>
            <person name="Shea T."/>
            <person name="Bowers K."/>
            <person name="McGinley-Smith S."/>
            <person name="Mohammad A.W."/>
            <person name="Gnirke A."/>
            <person name="Yurkov A.M."/>
            <person name="Nowrousian M."/>
            <person name="Sun S."/>
            <person name="Cuomo C.A."/>
            <person name="Heitman J."/>
        </authorList>
    </citation>
    <scope>NUCLEOTIDE SEQUENCE [LARGE SCALE GENOMIC DNA]</scope>
    <source>
        <strain evidence="27 28">CBS 6074</strain>
    </source>
</reference>
<dbReference type="InterPro" id="IPR014808">
    <property type="entry name" value="DNA_replication_fac_Dna2_N"/>
</dbReference>
<evidence type="ECO:0000256" key="16">
    <source>
        <dbReference type="ARBA" id="ARBA00023004"/>
    </source>
</evidence>
<keyword evidence="12" id="KW-0227">DNA damage</keyword>
<keyword evidence="14" id="KW-0347">Helicase</keyword>
<dbReference type="InterPro" id="IPR041679">
    <property type="entry name" value="DNA2/NAM7-like_C"/>
</dbReference>
<evidence type="ECO:0000256" key="5">
    <source>
        <dbReference type="ARBA" id="ARBA00021516"/>
    </source>
</evidence>
<dbReference type="InterPro" id="IPR041677">
    <property type="entry name" value="DNA2/NAM7_AAA_11"/>
</dbReference>
<feature type="compositionally biased region" description="Pro residues" evidence="23">
    <location>
        <begin position="229"/>
        <end position="238"/>
    </location>
</feature>
<dbReference type="Pfam" id="PF13087">
    <property type="entry name" value="AAA_12"/>
    <property type="match status" value="1"/>
</dbReference>
<feature type="region of interest" description="Disordered" evidence="23">
    <location>
        <begin position="1"/>
        <end position="142"/>
    </location>
</feature>
<keyword evidence="6" id="KW-0004">4Fe-4S</keyword>
<evidence type="ECO:0000256" key="4">
    <source>
        <dbReference type="ARBA" id="ARBA00012551"/>
    </source>
</evidence>
<dbReference type="InterPro" id="IPR026851">
    <property type="entry name" value="Dna2/JHS1_DEXXQ-box"/>
</dbReference>
<dbReference type="GO" id="GO:0006281">
    <property type="term" value="P:DNA repair"/>
    <property type="evidence" value="ECO:0007669"/>
    <property type="project" value="UniProtKB-KW"/>
</dbReference>
<keyword evidence="17" id="KW-0411">Iron-sulfur</keyword>
<dbReference type="InterPro" id="IPR047187">
    <property type="entry name" value="SF1_C_Upf1"/>
</dbReference>
<feature type="region of interest" description="Disordered" evidence="23">
    <location>
        <begin position="213"/>
        <end position="238"/>
    </location>
</feature>
<evidence type="ECO:0000256" key="22">
    <source>
        <dbReference type="ARBA" id="ARBA00047995"/>
    </source>
</evidence>
<evidence type="ECO:0000259" key="25">
    <source>
        <dbReference type="Pfam" id="PF13086"/>
    </source>
</evidence>
<dbReference type="InterPro" id="IPR027417">
    <property type="entry name" value="P-loop_NTPase"/>
</dbReference>
<dbReference type="GO" id="GO:0005634">
    <property type="term" value="C:nucleus"/>
    <property type="evidence" value="ECO:0007669"/>
    <property type="project" value="UniProtKB-SubCell"/>
</dbReference>
<keyword evidence="11" id="KW-0255">Endonuclease</keyword>
<evidence type="ECO:0000256" key="19">
    <source>
        <dbReference type="ARBA" id="ARBA00023204"/>
    </source>
</evidence>
<dbReference type="Pfam" id="PF13086">
    <property type="entry name" value="AAA_11"/>
    <property type="match status" value="2"/>
</dbReference>
<evidence type="ECO:0000256" key="20">
    <source>
        <dbReference type="ARBA" id="ARBA00023242"/>
    </source>
</evidence>
<evidence type="ECO:0000256" key="12">
    <source>
        <dbReference type="ARBA" id="ARBA00022763"/>
    </source>
</evidence>
<dbReference type="FunFam" id="3.40.50.300:FF:001170">
    <property type="entry name" value="DNA replication helicase Dna2"/>
    <property type="match status" value="1"/>
</dbReference>
<dbReference type="PANTHER" id="PTHR43788">
    <property type="entry name" value="DNA2/NAM7 HELICASE FAMILY MEMBER"/>
    <property type="match status" value="1"/>
</dbReference>
<dbReference type="EMBL" id="CP144104">
    <property type="protein sequence ID" value="WWC90742.1"/>
    <property type="molecule type" value="Genomic_DNA"/>
</dbReference>
<keyword evidence="9" id="KW-0479">Metal-binding</keyword>
<evidence type="ECO:0000256" key="9">
    <source>
        <dbReference type="ARBA" id="ARBA00022723"/>
    </source>
</evidence>
<keyword evidence="7" id="KW-0235">DNA replication</keyword>
<evidence type="ECO:0000259" key="26">
    <source>
        <dbReference type="Pfam" id="PF13087"/>
    </source>
</evidence>
<evidence type="ECO:0000256" key="11">
    <source>
        <dbReference type="ARBA" id="ARBA00022759"/>
    </source>
</evidence>
<evidence type="ECO:0000256" key="21">
    <source>
        <dbReference type="ARBA" id="ARBA00023268"/>
    </source>
</evidence>
<sequence length="1424" mass="160024">MTSTPFRPKLRPNKDENHSSSKRQRLSSSAQALSQKKRTPANEVAQDEEKALMDDLMAGLDASMFDNLGSSPVRPKSNKTSQASPVNSQSRMQSQRKHVEVKIEPLSPKKRLNNSPKKKRSSNHSPTKSKNAFAPTIVRTQLKPPMKDRIRKSEPTGPQILLEQGIKDEHREPSTIPQAKAEPEPEPEIQAKLELEDEDLYQFDFDLNDLSALDDDLLEPPKPKIRYPIPNPDRPPPPPGYIQTPWVRCIVNFTSTGLCFSDGVIPPMGEIVNGGGEGTSFGKTLVVTFTDDESKRVIHLKDQWSNLNIKKNDIINIISPNLTSRDSRNPAVVTLKDPATFLIHHPDLMLTMTSIANAMPCPRKPILQTLIKAPGPPTKPILYGNLLHSLLQGALAKQSFDAVSTFDRIDIELKKEQTRMDIWSAGMGTMDVREELGARAGRGFEVFGDKWVGNEPKTQGELHTAPGENPALLAINGLHEVEEDIWSPKWGLKGKVDASVQAKITHDPTKTQEAEEHIAPLEIKTGRSVGVMAHRAQTMLYTLLMEDRYGVPVPAGLLYYSQSDTILRVEAKQNEIRALIIARNELADWLSKKRRVPKEKPPTTDNLVNKVEDVEEAFLPSTIDHSRECRSCYAVDSCMLYRKINDNIHSDPEDPIAELYQEKTGHMTEKDTEFFKKWDTLLTVEEQDIGRHRSQLWTMTAKEREKTGRCFGDMIISSYSNDIGKSLAKIHRHAYTFVRAPHAGTQVANISLLSGHIAKGDPVSLSIEPDLLCLSRGFVLDLTAESVTIGVTYVIDVEALLKRTGRSHALSEGVEAKVVFRIDKDEMASGMMRMRNNLASLFYSKNGDEERRRLIVDLDKPEYENSWRLASREWKELPKTLNEDQTKAINKVLTARDYSLILGMPGTGKTTTISELIKILVKRGKSVLLTSYTHSAVDTILMKLLNIEFGILRLGNIDKVHPDVQHLTLEAMEESTNMEQLEKRLMNPPVVAATCLAIDYPLFFKRKFDYCIVDEASQITLPTCLGPLRMADKFVLVGDHFQLPPIVRHSEARRGGLDISLFKLLSLAHPQSVSDLSMQYRMNEDIMLLSNKLVYEGKLKCGNEEVAKRGLVLKNRIPCREMLDCTESHNNLKKDCWIQELLEESAKCIFVDTDGLPAPDSRVGDLVQNEVEARLVQQLATALTTSGLHQEDLAIITPYRQQIKLLSSLLKPLPRVEILTADKSQGRDKDCILISLVRSNEDGNIGDLLKDWRRINVSFTRAKKKLIIFGSAKTLSRDSLLRDFLELMNNRKWIKRLQKGDDHIHQNRNIQRLSTTNIISKVENAGNQDTKLVGLDQKKEEDLDEDTESNMKRGESGRKVVRGNSGILIKGAFGKEILVSFTPLQSSPGLCLTKSDFYDCYIGNGVILALPFVPEETNVHQLRK</sequence>
<evidence type="ECO:0000256" key="2">
    <source>
        <dbReference type="ARBA" id="ARBA00004123"/>
    </source>
</evidence>
<dbReference type="CDD" id="cd18041">
    <property type="entry name" value="DEXXQc_DNA2"/>
    <property type="match status" value="1"/>
</dbReference>
<dbReference type="EC" id="3.6.4.12" evidence="4"/>
<comment type="cofactor">
    <cofactor evidence="1">
        <name>[4Fe-4S] cluster</name>
        <dbReference type="ChEBI" id="CHEBI:49883"/>
    </cofactor>
</comment>
<dbReference type="GO" id="GO:0051539">
    <property type="term" value="F:4 iron, 4 sulfur cluster binding"/>
    <property type="evidence" value="ECO:0007669"/>
    <property type="project" value="UniProtKB-KW"/>
</dbReference>
<accession>A0AAX4JZP1</accession>
<evidence type="ECO:0000256" key="13">
    <source>
        <dbReference type="ARBA" id="ARBA00022801"/>
    </source>
</evidence>
<comment type="catalytic activity">
    <reaction evidence="22">
        <text>ATP + H2O = ADP + phosphate + H(+)</text>
        <dbReference type="Rhea" id="RHEA:13065"/>
        <dbReference type="ChEBI" id="CHEBI:15377"/>
        <dbReference type="ChEBI" id="CHEBI:15378"/>
        <dbReference type="ChEBI" id="CHEBI:30616"/>
        <dbReference type="ChEBI" id="CHEBI:43474"/>
        <dbReference type="ChEBI" id="CHEBI:456216"/>
        <dbReference type="EC" id="3.6.4.12"/>
    </reaction>
</comment>
<dbReference type="GO" id="GO:0017116">
    <property type="term" value="F:single-stranded DNA helicase activity"/>
    <property type="evidence" value="ECO:0007669"/>
    <property type="project" value="InterPro"/>
</dbReference>
<keyword evidence="8" id="KW-0540">Nuclease</keyword>
<evidence type="ECO:0000313" key="27">
    <source>
        <dbReference type="EMBL" id="WWC90742.1"/>
    </source>
</evidence>
<proteinExistence type="inferred from homology"/>
<feature type="domain" description="DNA replication factor Dna2 N-terminal" evidence="24">
    <location>
        <begin position="291"/>
        <end position="502"/>
    </location>
</feature>
<evidence type="ECO:0000256" key="17">
    <source>
        <dbReference type="ARBA" id="ARBA00023014"/>
    </source>
</evidence>
<dbReference type="GO" id="GO:0005524">
    <property type="term" value="F:ATP binding"/>
    <property type="evidence" value="ECO:0007669"/>
    <property type="project" value="UniProtKB-KW"/>
</dbReference>
<evidence type="ECO:0000256" key="10">
    <source>
        <dbReference type="ARBA" id="ARBA00022741"/>
    </source>
</evidence>
<dbReference type="CDD" id="cd22318">
    <property type="entry name" value="DNA2_N-like"/>
    <property type="match status" value="1"/>
</dbReference>
<name>A0AAX4JZP1_9TREE</name>
<keyword evidence="28" id="KW-1185">Reference proteome</keyword>
<dbReference type="FunFam" id="3.40.50.300:FF:000789">
    <property type="entry name" value="DNA replication ATP-dependent helicase/nuclease DNA2"/>
    <property type="match status" value="1"/>
</dbReference>
<evidence type="ECO:0000256" key="15">
    <source>
        <dbReference type="ARBA" id="ARBA00022840"/>
    </source>
</evidence>
<evidence type="ECO:0000256" key="14">
    <source>
        <dbReference type="ARBA" id="ARBA00022806"/>
    </source>
</evidence>
<dbReference type="GO" id="GO:0006260">
    <property type="term" value="P:DNA replication"/>
    <property type="evidence" value="ECO:0007669"/>
    <property type="project" value="UniProtKB-KW"/>
</dbReference>
<keyword evidence="16" id="KW-0408">Iron</keyword>
<comment type="subcellular location">
    <subcellularLocation>
        <location evidence="2">Nucleus</location>
    </subcellularLocation>
</comment>
<keyword evidence="21" id="KW-0511">Multifunctional enzyme</keyword>
<evidence type="ECO:0000313" key="28">
    <source>
        <dbReference type="Proteomes" id="UP001355207"/>
    </source>
</evidence>
<dbReference type="GO" id="GO:0003677">
    <property type="term" value="F:DNA binding"/>
    <property type="evidence" value="ECO:0007669"/>
    <property type="project" value="UniProtKB-KW"/>
</dbReference>
<dbReference type="PANTHER" id="PTHR43788:SF8">
    <property type="entry name" value="DNA-BINDING PROTEIN SMUBP-2"/>
    <property type="match status" value="1"/>
</dbReference>
<feature type="compositionally biased region" description="Basic residues" evidence="23">
    <location>
        <begin position="108"/>
        <end position="122"/>
    </location>
</feature>
<evidence type="ECO:0000256" key="6">
    <source>
        <dbReference type="ARBA" id="ARBA00022485"/>
    </source>
</evidence>
<feature type="region of interest" description="Disordered" evidence="23">
    <location>
        <begin position="163"/>
        <end position="187"/>
    </location>
</feature>